<proteinExistence type="predicted"/>
<sequence length="87" mass="9669">MEACFRIAECSLSSAKIVQKGRIGKSFYLFCYLCLLIMQNLLMANIHWAPLLRLISEHSVASVFTMTVCLAVVVLGVLFCIGVFGHK</sequence>
<keyword evidence="3" id="KW-1185">Reference proteome</keyword>
<protein>
    <submittedName>
        <fullName evidence="2">Uncharacterized protein</fullName>
    </submittedName>
</protein>
<keyword evidence="1" id="KW-1133">Transmembrane helix</keyword>
<evidence type="ECO:0000313" key="2">
    <source>
        <dbReference type="EMBL" id="EHO73071.1"/>
    </source>
</evidence>
<dbReference type="HOGENOM" id="CLU_2480748_0_0_10"/>
<evidence type="ECO:0000313" key="3">
    <source>
        <dbReference type="Proteomes" id="UP000003167"/>
    </source>
</evidence>
<keyword evidence="1" id="KW-0472">Membrane</keyword>
<comment type="caution">
    <text evidence="2">The sequence shown here is derived from an EMBL/GenBank/DDBJ whole genome shotgun (WGS) entry which is preliminary data.</text>
</comment>
<gene>
    <name evidence="2" type="ORF">HMPREF9944_00664</name>
</gene>
<dbReference type="EMBL" id="AGEK01000016">
    <property type="protein sequence ID" value="EHO73071.1"/>
    <property type="molecule type" value="Genomic_DNA"/>
</dbReference>
<dbReference type="AlphaFoldDB" id="H1HKH0"/>
<feature type="transmembrane region" description="Helical" evidence="1">
    <location>
        <begin position="60"/>
        <end position="84"/>
    </location>
</feature>
<accession>H1HKH0</accession>
<reference evidence="2 3" key="1">
    <citation type="submission" date="2011-12" db="EMBL/GenBank/DDBJ databases">
        <title>The Genome Sequence of Prevotella maculosa OT 289.</title>
        <authorList>
            <consortium name="The Broad Institute Genome Sequencing Platform"/>
            <person name="Earl A."/>
            <person name="Ward D."/>
            <person name="Feldgarden M."/>
            <person name="Gevers D."/>
            <person name="Izard J."/>
            <person name="Blanton J.M."/>
            <person name="Mathney J."/>
            <person name="Tanner A.C."/>
            <person name="Dewhirst F.E."/>
            <person name="Young S.K."/>
            <person name="Zeng Q."/>
            <person name="Gargeya S."/>
            <person name="Fitzgerald M."/>
            <person name="Haas B."/>
            <person name="Abouelleil A."/>
            <person name="Alvarado L."/>
            <person name="Arachchi H.M."/>
            <person name="Berlin A."/>
            <person name="Chapman S.B."/>
            <person name="Gearin G."/>
            <person name="Goldberg J."/>
            <person name="Griggs A."/>
            <person name="Gujja S."/>
            <person name="Hansen M."/>
            <person name="Heiman D."/>
            <person name="Howarth C."/>
            <person name="Larimer J."/>
            <person name="Lui A."/>
            <person name="MacDonald P.J.P."/>
            <person name="McCowen C."/>
            <person name="Montmayeur A."/>
            <person name="Murphy C."/>
            <person name="Neiman D."/>
            <person name="Pearson M."/>
            <person name="Priest M."/>
            <person name="Roberts A."/>
            <person name="Saif S."/>
            <person name="Shea T."/>
            <person name="Sisk P."/>
            <person name="Stolte C."/>
            <person name="Sykes S."/>
            <person name="Wortman J."/>
            <person name="Nusbaum C."/>
            <person name="Birren B."/>
        </authorList>
    </citation>
    <scope>NUCLEOTIDE SEQUENCE [LARGE SCALE GENOMIC DNA]</scope>
    <source>
        <strain evidence="2 3">OT 289</strain>
    </source>
</reference>
<keyword evidence="1" id="KW-0812">Transmembrane</keyword>
<dbReference type="Proteomes" id="UP000003167">
    <property type="component" value="Unassembled WGS sequence"/>
</dbReference>
<dbReference type="PATRIC" id="fig|999422.3.peg.677"/>
<evidence type="ECO:0000256" key="1">
    <source>
        <dbReference type="SAM" id="Phobius"/>
    </source>
</evidence>
<feature type="transmembrane region" description="Helical" evidence="1">
    <location>
        <begin position="27"/>
        <end position="48"/>
    </location>
</feature>
<organism evidence="2 3">
    <name type="scientific">Segatella maculosa OT 289</name>
    <dbReference type="NCBI Taxonomy" id="999422"/>
    <lineage>
        <taxon>Bacteria</taxon>
        <taxon>Pseudomonadati</taxon>
        <taxon>Bacteroidota</taxon>
        <taxon>Bacteroidia</taxon>
        <taxon>Bacteroidales</taxon>
        <taxon>Prevotellaceae</taxon>
        <taxon>Segatella</taxon>
    </lineage>
</organism>
<name>H1HKH0_9BACT</name>